<dbReference type="HAMAP" id="MF_00105">
    <property type="entry name" value="GreA_GreB"/>
    <property type="match status" value="1"/>
</dbReference>
<dbReference type="GO" id="GO:0006354">
    <property type="term" value="P:DNA-templated transcription elongation"/>
    <property type="evidence" value="ECO:0007669"/>
    <property type="project" value="TreeGrafter"/>
</dbReference>
<keyword evidence="5" id="KW-0804">Transcription</keyword>
<comment type="function">
    <text evidence="6">Necessary for efficient RNA polymerase transcription elongation past template-encoded arresting sites. The arresting sites in DNA have the property of trapping a certain fraction of elongating RNA polymerases that pass through, resulting in locked ternary complexes. Cleavage of the nascent transcript by cleavage factors such as GreA or GreB allows the resumption of elongation from the new 3'terminus. GreA releases sequences of 2 to 3 nucleotides.</text>
</comment>
<organism evidence="10">
    <name type="scientific">marine metagenome</name>
    <dbReference type="NCBI Taxonomy" id="408172"/>
    <lineage>
        <taxon>unclassified sequences</taxon>
        <taxon>metagenomes</taxon>
        <taxon>ecological metagenomes</taxon>
    </lineage>
</organism>
<dbReference type="GO" id="GO:0032784">
    <property type="term" value="P:regulation of DNA-templated transcription elongation"/>
    <property type="evidence" value="ECO:0007669"/>
    <property type="project" value="InterPro"/>
</dbReference>
<dbReference type="SUPFAM" id="SSF54534">
    <property type="entry name" value="FKBP-like"/>
    <property type="match status" value="1"/>
</dbReference>
<proteinExistence type="inferred from homology"/>
<name>A0A382SBH4_9ZZZZ</name>
<keyword evidence="3" id="KW-0805">Transcription regulation</keyword>
<evidence type="ECO:0000256" key="6">
    <source>
        <dbReference type="ARBA" id="ARBA00024916"/>
    </source>
</evidence>
<evidence type="ECO:0000256" key="4">
    <source>
        <dbReference type="ARBA" id="ARBA00023125"/>
    </source>
</evidence>
<dbReference type="InterPro" id="IPR022691">
    <property type="entry name" value="Tscrpt_elong_fac_GreA/B_N"/>
</dbReference>
<evidence type="ECO:0000256" key="1">
    <source>
        <dbReference type="ARBA" id="ARBA00008213"/>
    </source>
</evidence>
<keyword evidence="4" id="KW-0238">DNA-binding</keyword>
<dbReference type="InterPro" id="IPR028624">
    <property type="entry name" value="Tscrpt_elong_fac_GreA/B"/>
</dbReference>
<dbReference type="AlphaFoldDB" id="A0A382SBH4"/>
<dbReference type="NCBIfam" id="NF001264">
    <property type="entry name" value="PRK00226.1-5"/>
    <property type="match status" value="1"/>
</dbReference>
<accession>A0A382SBH4</accession>
<dbReference type="PANTHER" id="PTHR30437">
    <property type="entry name" value="TRANSCRIPTION ELONGATION FACTOR GREA"/>
    <property type="match status" value="1"/>
</dbReference>
<dbReference type="Pfam" id="PF03449">
    <property type="entry name" value="GreA_GreB_N"/>
    <property type="match status" value="1"/>
</dbReference>
<feature type="domain" description="Transcription elongation factor GreA/GreB N-terminal" evidence="9">
    <location>
        <begin position="4"/>
        <end position="74"/>
    </location>
</feature>
<dbReference type="InterPro" id="IPR018151">
    <property type="entry name" value="TF_GreA/GreB_CS"/>
</dbReference>
<reference evidence="10" key="1">
    <citation type="submission" date="2018-05" db="EMBL/GenBank/DDBJ databases">
        <authorList>
            <person name="Lanie J.A."/>
            <person name="Ng W.-L."/>
            <person name="Kazmierczak K.M."/>
            <person name="Andrzejewski T.M."/>
            <person name="Davidsen T.M."/>
            <person name="Wayne K.J."/>
            <person name="Tettelin H."/>
            <person name="Glass J.I."/>
            <person name="Rusch D."/>
            <person name="Podicherti R."/>
            <person name="Tsui H.-C.T."/>
            <person name="Winkler M.E."/>
        </authorList>
    </citation>
    <scope>NUCLEOTIDE SEQUENCE</scope>
</reference>
<dbReference type="FunFam" id="1.10.287.180:FF:000001">
    <property type="entry name" value="Transcription elongation factor GreA"/>
    <property type="match status" value="1"/>
</dbReference>
<dbReference type="Pfam" id="PF01272">
    <property type="entry name" value="GreA_GreB"/>
    <property type="match status" value="1"/>
</dbReference>
<dbReference type="InterPro" id="IPR036953">
    <property type="entry name" value="GreA/GreB_C_sf"/>
</dbReference>
<dbReference type="GO" id="GO:0003677">
    <property type="term" value="F:DNA binding"/>
    <property type="evidence" value="ECO:0007669"/>
    <property type="project" value="UniProtKB-KW"/>
</dbReference>
<evidence type="ECO:0000313" key="10">
    <source>
        <dbReference type="EMBL" id="SVD07226.1"/>
    </source>
</evidence>
<feature type="non-terminal residue" evidence="10">
    <location>
        <position position="118"/>
    </location>
</feature>
<evidence type="ECO:0000256" key="7">
    <source>
        <dbReference type="ARBA" id="ARBA00030776"/>
    </source>
</evidence>
<feature type="domain" description="Transcription elongation factor GreA/GreB C-terminal" evidence="8">
    <location>
        <begin position="84"/>
        <end position="116"/>
    </location>
</feature>
<dbReference type="Gene3D" id="3.10.50.30">
    <property type="entry name" value="Transcription elongation factor, GreA/GreB, C-terminal domain"/>
    <property type="match status" value="1"/>
</dbReference>
<dbReference type="PROSITE" id="PS00829">
    <property type="entry name" value="GREAB_1"/>
    <property type="match status" value="1"/>
</dbReference>
<dbReference type="PANTHER" id="PTHR30437:SF4">
    <property type="entry name" value="TRANSCRIPTION ELONGATION FACTOR GREA"/>
    <property type="match status" value="1"/>
</dbReference>
<dbReference type="EMBL" id="UINC01127838">
    <property type="protein sequence ID" value="SVD07226.1"/>
    <property type="molecule type" value="Genomic_DNA"/>
</dbReference>
<dbReference type="Gene3D" id="1.10.287.180">
    <property type="entry name" value="Transcription elongation factor, GreA/GreB, N-terminal domain"/>
    <property type="match status" value="1"/>
</dbReference>
<evidence type="ECO:0000256" key="5">
    <source>
        <dbReference type="ARBA" id="ARBA00023163"/>
    </source>
</evidence>
<dbReference type="GO" id="GO:0070063">
    <property type="term" value="F:RNA polymerase binding"/>
    <property type="evidence" value="ECO:0007669"/>
    <property type="project" value="InterPro"/>
</dbReference>
<comment type="similarity">
    <text evidence="1">Belongs to the GreA/GreB family.</text>
</comment>
<protein>
    <recommendedName>
        <fullName evidence="2">Transcription elongation factor GreA</fullName>
    </recommendedName>
    <alternativeName>
        <fullName evidence="7">Transcript cleavage factor GreA</fullName>
    </alternativeName>
</protein>
<dbReference type="InterPro" id="IPR001437">
    <property type="entry name" value="Tscrpt_elong_fac_GreA/B_C"/>
</dbReference>
<sequence>MDKIPMTVQGAEALREELDRLKSEERPRIVKAIAEAREQGDLRENAEYQYAKEEQGFIEGRIHDLEGKLSNAQIIDVTKIPCAGKVIFGVTVMLMNRDNDEEITYQIVGDEESDIKVN</sequence>
<dbReference type="InterPro" id="IPR023459">
    <property type="entry name" value="Tscrpt_elong_fac_GreA/B_fam"/>
</dbReference>
<gene>
    <name evidence="10" type="ORF">METZ01_LOCUS360080</name>
</gene>
<evidence type="ECO:0000256" key="2">
    <source>
        <dbReference type="ARBA" id="ARBA00013729"/>
    </source>
</evidence>
<dbReference type="PIRSF" id="PIRSF006092">
    <property type="entry name" value="GreA_GreB"/>
    <property type="match status" value="1"/>
</dbReference>
<dbReference type="SUPFAM" id="SSF46557">
    <property type="entry name" value="GreA transcript cleavage protein, N-terminal domain"/>
    <property type="match status" value="1"/>
</dbReference>
<evidence type="ECO:0000259" key="8">
    <source>
        <dbReference type="Pfam" id="PF01272"/>
    </source>
</evidence>
<dbReference type="InterPro" id="IPR036805">
    <property type="entry name" value="Tscrpt_elong_fac_GreA/B_N_sf"/>
</dbReference>
<evidence type="ECO:0000259" key="9">
    <source>
        <dbReference type="Pfam" id="PF03449"/>
    </source>
</evidence>
<evidence type="ECO:0000256" key="3">
    <source>
        <dbReference type="ARBA" id="ARBA00023015"/>
    </source>
</evidence>